<organism evidence="2 3">
    <name type="scientific">Brevibacillus brevis (strain 47 / JCM 6285 / NBRC 100599)</name>
    <dbReference type="NCBI Taxonomy" id="358681"/>
    <lineage>
        <taxon>Bacteria</taxon>
        <taxon>Bacillati</taxon>
        <taxon>Bacillota</taxon>
        <taxon>Bacilli</taxon>
        <taxon>Bacillales</taxon>
        <taxon>Paenibacillaceae</taxon>
        <taxon>Brevibacillus</taxon>
    </lineage>
</organism>
<evidence type="ECO:0000313" key="2">
    <source>
        <dbReference type="EMBL" id="BAH43574.1"/>
    </source>
</evidence>
<feature type="region of interest" description="Disordered" evidence="1">
    <location>
        <begin position="1"/>
        <end position="52"/>
    </location>
</feature>
<feature type="compositionally biased region" description="Basic and acidic residues" evidence="1">
    <location>
        <begin position="26"/>
        <end position="37"/>
    </location>
</feature>
<dbReference type="STRING" id="358681.BBR47_25970"/>
<dbReference type="KEGG" id="bbe:BBR47_25970"/>
<dbReference type="AlphaFoldDB" id="C0ZCR5"/>
<name>C0ZCR5_BREBN</name>
<reference evidence="2 3" key="1">
    <citation type="submission" date="2005-03" db="EMBL/GenBank/DDBJ databases">
        <title>Brevibacillus brevis strain 47, complete genome.</title>
        <authorList>
            <person name="Hosoyama A."/>
            <person name="Yamada R."/>
            <person name="Hongo Y."/>
            <person name="Terui Y."/>
            <person name="Ankai A."/>
            <person name="Masuyama W."/>
            <person name="Sekiguchi M."/>
            <person name="Takeda T."/>
            <person name="Asano K."/>
            <person name="Ohji S."/>
            <person name="Ichikawa N."/>
            <person name="Narita S."/>
            <person name="Aoki N."/>
            <person name="Miura H."/>
            <person name="Matsushita S."/>
            <person name="Sekigawa T."/>
            <person name="Yamagata H."/>
            <person name="Yoshikawa H."/>
            <person name="Udaka S."/>
            <person name="Tanikawa S."/>
            <person name="Fujita N."/>
        </authorList>
    </citation>
    <scope>NUCLEOTIDE SEQUENCE [LARGE SCALE GENOMIC DNA]</scope>
    <source>
        <strain evidence="3">47 / JCM 6285 / NBRC 100599</strain>
    </source>
</reference>
<evidence type="ECO:0000313" key="3">
    <source>
        <dbReference type="Proteomes" id="UP000001877"/>
    </source>
</evidence>
<dbReference type="EMBL" id="AP008955">
    <property type="protein sequence ID" value="BAH43574.1"/>
    <property type="molecule type" value="Genomic_DNA"/>
</dbReference>
<evidence type="ECO:0000256" key="1">
    <source>
        <dbReference type="SAM" id="MobiDB-lite"/>
    </source>
</evidence>
<accession>C0ZCR5</accession>
<gene>
    <name evidence="2" type="ordered locus">BBR47_25970</name>
</gene>
<dbReference type="Proteomes" id="UP000001877">
    <property type="component" value="Chromosome"/>
</dbReference>
<proteinExistence type="predicted"/>
<dbReference type="RefSeq" id="WP_012686278.1">
    <property type="nucleotide sequence ID" value="NC_012491.1"/>
</dbReference>
<feature type="compositionally biased region" description="Basic and acidic residues" evidence="1">
    <location>
        <begin position="8"/>
        <end position="17"/>
    </location>
</feature>
<protein>
    <submittedName>
        <fullName evidence="2">Uncharacterized protein</fullName>
    </submittedName>
</protein>
<keyword evidence="3" id="KW-1185">Reference proteome</keyword>
<sequence length="52" mass="6103">MDLPKNLQDNHLKHDEEGQVIPNIQDNKDSSNEERPIESWGWSNNTEKVRES</sequence>
<dbReference type="HOGENOM" id="CLU_3077473_0_0_9"/>